<dbReference type="GO" id="GO:0000287">
    <property type="term" value="F:magnesium ion binding"/>
    <property type="evidence" value="ECO:0007669"/>
    <property type="project" value="UniProtKB-UniRule"/>
</dbReference>
<dbReference type="Gene3D" id="3.40.120.10">
    <property type="entry name" value="Alpha-D-Glucose-1,6-Bisphosphate, subunit A, domain 3"/>
    <property type="match status" value="3"/>
</dbReference>
<dbReference type="EC" id="5.4.2.10" evidence="6 8"/>
<evidence type="ECO:0000259" key="9">
    <source>
        <dbReference type="Pfam" id="PF00408"/>
    </source>
</evidence>
<dbReference type="SUPFAM" id="SSF55957">
    <property type="entry name" value="Phosphoglucomutase, C-terminal domain"/>
    <property type="match status" value="1"/>
</dbReference>
<dbReference type="InterPro" id="IPR016055">
    <property type="entry name" value="A-D-PHexomutase_a/b/a-I/II/III"/>
</dbReference>
<dbReference type="Gene3D" id="3.30.310.50">
    <property type="entry name" value="Alpha-D-phosphohexomutase, C-terminal domain"/>
    <property type="match status" value="1"/>
</dbReference>
<dbReference type="Pfam" id="PF02880">
    <property type="entry name" value="PGM_PMM_III"/>
    <property type="match status" value="1"/>
</dbReference>
<feature type="binding site" evidence="6">
    <location>
        <position position="243"/>
    </location>
    <ligand>
        <name>Mg(2+)</name>
        <dbReference type="ChEBI" id="CHEBI:18420"/>
    </ligand>
</feature>
<feature type="domain" description="Alpha-D-phosphohexomutase alpha/beta/alpha" evidence="11">
    <location>
        <begin position="159"/>
        <end position="256"/>
    </location>
</feature>
<evidence type="ECO:0000256" key="5">
    <source>
        <dbReference type="ARBA" id="ARBA00023235"/>
    </source>
</evidence>
<dbReference type="InterPro" id="IPR005846">
    <property type="entry name" value="A-D-PHexomutase_a/b/a-III"/>
</dbReference>
<dbReference type="InterPro" id="IPR036900">
    <property type="entry name" value="A-D-PHexomutase_C_sf"/>
</dbReference>
<feature type="domain" description="Alpha-D-phosphohexomutase alpha/beta/alpha" evidence="12">
    <location>
        <begin position="260"/>
        <end position="367"/>
    </location>
</feature>
<proteinExistence type="inferred from homology"/>
<dbReference type="Pfam" id="PF00408">
    <property type="entry name" value="PGM_PMM_IV"/>
    <property type="match status" value="1"/>
</dbReference>
<feature type="domain" description="Alpha-D-phosphohexomutase alpha/beta/alpha" evidence="10">
    <location>
        <begin position="3"/>
        <end position="137"/>
    </location>
</feature>
<dbReference type="SUPFAM" id="SSF53738">
    <property type="entry name" value="Phosphoglucomutase, first 3 domains"/>
    <property type="match status" value="3"/>
</dbReference>
<dbReference type="GO" id="GO:0006048">
    <property type="term" value="P:UDP-N-acetylglucosamine biosynthetic process"/>
    <property type="evidence" value="ECO:0007669"/>
    <property type="project" value="TreeGrafter"/>
</dbReference>
<dbReference type="InterPro" id="IPR005843">
    <property type="entry name" value="A-D-PHexomutase_C"/>
</dbReference>
<dbReference type="NCBIfam" id="NF008139">
    <property type="entry name" value="PRK10887.1"/>
    <property type="match status" value="1"/>
</dbReference>
<dbReference type="EMBL" id="FYEH01000001">
    <property type="protein sequence ID" value="SNB52938.1"/>
    <property type="molecule type" value="Genomic_DNA"/>
</dbReference>
<dbReference type="InterPro" id="IPR005845">
    <property type="entry name" value="A-D-PHexomutase_a/b/a-II"/>
</dbReference>
<dbReference type="NCBIfam" id="TIGR01455">
    <property type="entry name" value="glmM"/>
    <property type="match status" value="1"/>
</dbReference>
<keyword evidence="3 6" id="KW-0479">Metal-binding</keyword>
<dbReference type="GO" id="GO:0008966">
    <property type="term" value="F:phosphoglucosamine mutase activity"/>
    <property type="evidence" value="ECO:0007669"/>
    <property type="project" value="UniProtKB-UniRule"/>
</dbReference>
<dbReference type="InterPro" id="IPR005841">
    <property type="entry name" value="Alpha-D-phosphohexomutase_SF"/>
</dbReference>
<reference evidence="13 14" key="1">
    <citation type="submission" date="2017-06" db="EMBL/GenBank/DDBJ databases">
        <authorList>
            <person name="Kim H.J."/>
            <person name="Triplett B.A."/>
        </authorList>
    </citation>
    <scope>NUCLEOTIDE SEQUENCE [LARGE SCALE GENOMIC DNA]</scope>
    <source>
        <strain evidence="13 14">B29T1</strain>
    </source>
</reference>
<evidence type="ECO:0000256" key="6">
    <source>
        <dbReference type="HAMAP-Rule" id="MF_01554"/>
    </source>
</evidence>
<comment type="cofactor">
    <cofactor evidence="6">
        <name>Mg(2+)</name>
        <dbReference type="ChEBI" id="CHEBI:18420"/>
    </cofactor>
    <text evidence="6">Binds 1 Mg(2+) ion per subunit.</text>
</comment>
<dbReference type="GO" id="GO:0005829">
    <property type="term" value="C:cytosol"/>
    <property type="evidence" value="ECO:0007669"/>
    <property type="project" value="TreeGrafter"/>
</dbReference>
<dbReference type="RefSeq" id="WP_088559624.1">
    <property type="nucleotide sequence ID" value="NZ_FYEH01000001.1"/>
</dbReference>
<feature type="binding site" evidence="6">
    <location>
        <position position="247"/>
    </location>
    <ligand>
        <name>Mg(2+)</name>
        <dbReference type="ChEBI" id="CHEBI:18420"/>
    </ligand>
</feature>
<dbReference type="InterPro" id="IPR006352">
    <property type="entry name" value="GlmM_bact"/>
</dbReference>
<dbReference type="PANTHER" id="PTHR42946">
    <property type="entry name" value="PHOSPHOHEXOSE MUTASE"/>
    <property type="match status" value="1"/>
</dbReference>
<name>A0A212Q194_9PROT</name>
<dbReference type="FunFam" id="3.40.120.10:FF:000001">
    <property type="entry name" value="Phosphoglucosamine mutase"/>
    <property type="match status" value="1"/>
</dbReference>
<dbReference type="GO" id="GO:0005975">
    <property type="term" value="P:carbohydrate metabolic process"/>
    <property type="evidence" value="ECO:0007669"/>
    <property type="project" value="InterPro"/>
</dbReference>
<dbReference type="AlphaFoldDB" id="A0A212Q194"/>
<dbReference type="InterPro" id="IPR005844">
    <property type="entry name" value="A-D-PHexomutase_a/b/a-I"/>
</dbReference>
<dbReference type="Proteomes" id="UP000197065">
    <property type="component" value="Unassembled WGS sequence"/>
</dbReference>
<evidence type="ECO:0000313" key="13">
    <source>
        <dbReference type="EMBL" id="SNB52938.1"/>
    </source>
</evidence>
<comment type="similarity">
    <text evidence="1 6 7">Belongs to the phosphohexose mutase family.</text>
</comment>
<sequence>MGRRLFGTDGIRGTANTEPMTAETALALGKAAGRFFRRGDHAHRVVIGKDTRLSGYMLEPALTAGFTSAGMNVILTGPIPTPAVAFLTRSLRADLGVVISASHNPFEDNGIKLFGPDGYKLSDEIELEIEALMAADDRIGLAGAADLGRAQRIEDARGRYVESLKNSFPRHLTLQGLKIVVDAANGAAYSMAADLFWELGADVVRIGNQPNGFNINAACGSTAPEAMRAAVVEHNADLGVALDGDADRLVLADEQGRLVDGDQVLGMITQSWLKAGAVQGGGIAATIMSNLGLETFVRGLGLDFHRTKVGDRYVVEAMRVQGYNIGGEQSGHIILSDFATTGDGLMAALQVLAVLRSEDRPLSTAARIFEPVPQRLVNVKLTNPVDLESGAIARAIEAQRRRLGDNGRVVVRKSGTEPLLRIMVEAHDPALLDAVIDEIRGALH</sequence>
<feature type="binding site" description="via phosphate group" evidence="6">
    <location>
        <position position="102"/>
    </location>
    <ligand>
        <name>Mg(2+)</name>
        <dbReference type="ChEBI" id="CHEBI:18420"/>
    </ligand>
</feature>
<evidence type="ECO:0000259" key="11">
    <source>
        <dbReference type="Pfam" id="PF02879"/>
    </source>
</evidence>
<dbReference type="CDD" id="cd05802">
    <property type="entry name" value="GlmM"/>
    <property type="match status" value="1"/>
</dbReference>
<dbReference type="PROSITE" id="PS00710">
    <property type="entry name" value="PGM_PMM"/>
    <property type="match status" value="1"/>
</dbReference>
<dbReference type="InterPro" id="IPR016066">
    <property type="entry name" value="A-D-PHexomutase_CS"/>
</dbReference>
<feature type="domain" description="Alpha-D-phosphohexomutase C-terminal" evidence="9">
    <location>
        <begin position="376"/>
        <end position="440"/>
    </location>
</feature>
<dbReference type="HAMAP" id="MF_01554_B">
    <property type="entry name" value="GlmM_B"/>
    <property type="match status" value="1"/>
</dbReference>
<evidence type="ECO:0000256" key="3">
    <source>
        <dbReference type="ARBA" id="ARBA00022723"/>
    </source>
</evidence>
<dbReference type="OrthoDB" id="9803322at2"/>
<accession>A0A212Q194</accession>
<comment type="PTM">
    <text evidence="6">Activated by phosphorylation.</text>
</comment>
<feature type="binding site" evidence="6">
    <location>
        <position position="245"/>
    </location>
    <ligand>
        <name>Mg(2+)</name>
        <dbReference type="ChEBI" id="CHEBI:18420"/>
    </ligand>
</feature>
<dbReference type="PANTHER" id="PTHR42946:SF1">
    <property type="entry name" value="PHOSPHOGLUCOMUTASE (ALPHA-D-GLUCOSE-1,6-BISPHOSPHATE-DEPENDENT)"/>
    <property type="match status" value="1"/>
</dbReference>
<evidence type="ECO:0000313" key="14">
    <source>
        <dbReference type="Proteomes" id="UP000197065"/>
    </source>
</evidence>
<protein>
    <recommendedName>
        <fullName evidence="6 8">Phosphoglucosamine mutase</fullName>
        <ecNumber evidence="6 8">5.4.2.10</ecNumber>
    </recommendedName>
</protein>
<keyword evidence="14" id="KW-1185">Reference proteome</keyword>
<feature type="active site" description="Phosphoserine intermediate" evidence="6">
    <location>
        <position position="102"/>
    </location>
</feature>
<keyword evidence="5 6" id="KW-0413">Isomerase</keyword>
<evidence type="ECO:0000259" key="12">
    <source>
        <dbReference type="Pfam" id="PF02880"/>
    </source>
</evidence>
<dbReference type="InterPro" id="IPR050060">
    <property type="entry name" value="Phosphoglucosamine_mutase"/>
</dbReference>
<dbReference type="Pfam" id="PF02878">
    <property type="entry name" value="PGM_PMM_I"/>
    <property type="match status" value="1"/>
</dbReference>
<dbReference type="GO" id="GO:0004615">
    <property type="term" value="F:phosphomannomutase activity"/>
    <property type="evidence" value="ECO:0007669"/>
    <property type="project" value="TreeGrafter"/>
</dbReference>
<dbReference type="Pfam" id="PF02879">
    <property type="entry name" value="PGM_PMM_II"/>
    <property type="match status" value="1"/>
</dbReference>
<feature type="modified residue" description="Phosphoserine" evidence="6">
    <location>
        <position position="102"/>
    </location>
</feature>
<comment type="function">
    <text evidence="6 8">Catalyzes the conversion of glucosamine-6-phosphate to glucosamine-1-phosphate.</text>
</comment>
<evidence type="ECO:0000256" key="4">
    <source>
        <dbReference type="ARBA" id="ARBA00022842"/>
    </source>
</evidence>
<evidence type="ECO:0000256" key="8">
    <source>
        <dbReference type="RuleBase" id="RU004327"/>
    </source>
</evidence>
<dbReference type="PRINTS" id="PR00509">
    <property type="entry name" value="PGMPMM"/>
</dbReference>
<comment type="catalytic activity">
    <reaction evidence="6 8">
        <text>alpha-D-glucosamine 1-phosphate = D-glucosamine 6-phosphate</text>
        <dbReference type="Rhea" id="RHEA:23424"/>
        <dbReference type="ChEBI" id="CHEBI:58516"/>
        <dbReference type="ChEBI" id="CHEBI:58725"/>
        <dbReference type="EC" id="5.4.2.10"/>
    </reaction>
</comment>
<gene>
    <name evidence="6" type="primary">glmM</name>
    <name evidence="13" type="ORF">SAMN07250955_101314</name>
</gene>
<keyword evidence="4 6" id="KW-0460">Magnesium</keyword>
<evidence type="ECO:0000256" key="2">
    <source>
        <dbReference type="ARBA" id="ARBA00022553"/>
    </source>
</evidence>
<organism evidence="13 14">
    <name type="scientific">Arboricoccus pini</name>
    <dbReference type="NCBI Taxonomy" id="1963835"/>
    <lineage>
        <taxon>Bacteria</taxon>
        <taxon>Pseudomonadati</taxon>
        <taxon>Pseudomonadota</taxon>
        <taxon>Alphaproteobacteria</taxon>
        <taxon>Geminicoccales</taxon>
        <taxon>Geminicoccaceae</taxon>
        <taxon>Arboricoccus</taxon>
    </lineage>
</organism>
<evidence type="ECO:0000259" key="10">
    <source>
        <dbReference type="Pfam" id="PF02878"/>
    </source>
</evidence>
<dbReference type="FunFam" id="3.40.120.10:FF:000003">
    <property type="entry name" value="Phosphoglucosamine mutase"/>
    <property type="match status" value="1"/>
</dbReference>
<dbReference type="GO" id="GO:0009252">
    <property type="term" value="P:peptidoglycan biosynthetic process"/>
    <property type="evidence" value="ECO:0007669"/>
    <property type="project" value="TreeGrafter"/>
</dbReference>
<keyword evidence="2 6" id="KW-0597">Phosphoprotein</keyword>
<evidence type="ECO:0000256" key="7">
    <source>
        <dbReference type="RuleBase" id="RU004326"/>
    </source>
</evidence>
<evidence type="ECO:0000256" key="1">
    <source>
        <dbReference type="ARBA" id="ARBA00010231"/>
    </source>
</evidence>